<dbReference type="Proteomes" id="UP000318422">
    <property type="component" value="Unassembled WGS sequence"/>
</dbReference>
<reference evidence="2 3" key="1">
    <citation type="submission" date="2019-06" db="EMBL/GenBank/DDBJ databases">
        <title>Whole genome shotgun sequence of Zoogloea ramigera NBRC 15342.</title>
        <authorList>
            <person name="Hosoyama A."/>
            <person name="Uohara A."/>
            <person name="Ohji S."/>
            <person name="Ichikawa N."/>
        </authorList>
    </citation>
    <scope>NUCLEOTIDE SEQUENCE [LARGE SCALE GENOMIC DNA]</scope>
    <source>
        <strain evidence="2 3">NBRC 15342</strain>
    </source>
</reference>
<dbReference type="EMBL" id="BJNV01000004">
    <property type="protein sequence ID" value="GEC94139.1"/>
    <property type="molecule type" value="Genomic_DNA"/>
</dbReference>
<feature type="region of interest" description="Disordered" evidence="1">
    <location>
        <begin position="29"/>
        <end position="102"/>
    </location>
</feature>
<keyword evidence="3" id="KW-1185">Reference proteome</keyword>
<dbReference type="AlphaFoldDB" id="A0A4Y4CQM1"/>
<feature type="compositionally biased region" description="Basic and acidic residues" evidence="1">
    <location>
        <begin position="59"/>
        <end position="91"/>
    </location>
</feature>
<accession>A0A4Y4CQM1</accession>
<evidence type="ECO:0000313" key="3">
    <source>
        <dbReference type="Proteomes" id="UP000318422"/>
    </source>
</evidence>
<sequence length="102" mass="11305">MTKKFHRAALVGVVVAAWLGSSVVLAQGPYGERGGSGLRPSFLPPDRPGGEMSSLMPDFPRRPDADEARNPRRLSPEERRQLRRDVQDAGRDVYGNPPRRPD</sequence>
<name>A0A4Y4CQM1_ZOORA</name>
<comment type="caution">
    <text evidence="2">The sequence shown here is derived from an EMBL/GenBank/DDBJ whole genome shotgun (WGS) entry which is preliminary data.</text>
</comment>
<gene>
    <name evidence="2" type="ORF">ZRA01_02120</name>
</gene>
<evidence type="ECO:0000256" key="1">
    <source>
        <dbReference type="SAM" id="MobiDB-lite"/>
    </source>
</evidence>
<dbReference type="OrthoDB" id="8563392at2"/>
<proteinExistence type="predicted"/>
<protein>
    <submittedName>
        <fullName evidence="2">Uncharacterized protein</fullName>
    </submittedName>
</protein>
<organism evidence="2 3">
    <name type="scientific">Zoogloea ramigera</name>
    <dbReference type="NCBI Taxonomy" id="350"/>
    <lineage>
        <taxon>Bacteria</taxon>
        <taxon>Pseudomonadati</taxon>
        <taxon>Pseudomonadota</taxon>
        <taxon>Betaproteobacteria</taxon>
        <taxon>Rhodocyclales</taxon>
        <taxon>Zoogloeaceae</taxon>
        <taxon>Zoogloea</taxon>
    </lineage>
</organism>
<dbReference type="RefSeq" id="WP_141348903.1">
    <property type="nucleotide sequence ID" value="NZ_BJNV01000004.1"/>
</dbReference>
<evidence type="ECO:0000313" key="2">
    <source>
        <dbReference type="EMBL" id="GEC94139.1"/>
    </source>
</evidence>